<feature type="region of interest" description="Disordered" evidence="1">
    <location>
        <begin position="34"/>
        <end position="57"/>
    </location>
</feature>
<gene>
    <name evidence="2" type="ORF">ALP74_00367</name>
</gene>
<reference evidence="2 3" key="1">
    <citation type="submission" date="2018-08" db="EMBL/GenBank/DDBJ databases">
        <title>Recombination of ecologically and evolutionarily significant loci maintains genetic cohesion in the Pseudomonas syringae species complex.</title>
        <authorList>
            <person name="Dillon M."/>
            <person name="Thakur S."/>
            <person name="Almeida R.N.D."/>
            <person name="Weir B.S."/>
            <person name="Guttman D.S."/>
        </authorList>
    </citation>
    <scope>NUCLEOTIDE SEQUENCE [LARGE SCALE GENOMIC DNA]</scope>
    <source>
        <strain evidence="2 3">ICMP 5019</strain>
    </source>
</reference>
<dbReference type="RefSeq" id="WP_181427059.1">
    <property type="nucleotide sequence ID" value="NZ_RBSH01000231.1"/>
</dbReference>
<proteinExistence type="predicted"/>
<comment type="caution">
    <text evidence="2">The sequence shown here is derived from an EMBL/GenBank/DDBJ whole genome shotgun (WGS) entry which is preliminary data.</text>
</comment>
<accession>A0AB37QL36</accession>
<dbReference type="EMBL" id="RBSH01000231">
    <property type="protein sequence ID" value="RMR97841.1"/>
    <property type="molecule type" value="Genomic_DNA"/>
</dbReference>
<sequence>MKNRNEARALSDEEFDAMMREYEMAGEWMREQIAAKKQQPPLPLFPGAGVEENGQES</sequence>
<evidence type="ECO:0000313" key="3">
    <source>
        <dbReference type="Proteomes" id="UP000272613"/>
    </source>
</evidence>
<protein>
    <submittedName>
        <fullName evidence="2">Uncharacterized protein</fullName>
    </submittedName>
</protein>
<name>A0AB37QL36_9PSED</name>
<evidence type="ECO:0000256" key="1">
    <source>
        <dbReference type="SAM" id="MobiDB-lite"/>
    </source>
</evidence>
<organism evidence="2 3">
    <name type="scientific">Pseudomonas coronafaciens pv. garcae</name>
    <dbReference type="NCBI Taxonomy" id="251653"/>
    <lineage>
        <taxon>Bacteria</taxon>
        <taxon>Pseudomonadati</taxon>
        <taxon>Pseudomonadota</taxon>
        <taxon>Gammaproteobacteria</taxon>
        <taxon>Pseudomonadales</taxon>
        <taxon>Pseudomonadaceae</taxon>
        <taxon>Pseudomonas</taxon>
        <taxon>Pseudomonas coronafaciens</taxon>
    </lineage>
</organism>
<evidence type="ECO:0000313" key="2">
    <source>
        <dbReference type="EMBL" id="RMR97841.1"/>
    </source>
</evidence>
<dbReference type="Proteomes" id="UP000272613">
    <property type="component" value="Unassembled WGS sequence"/>
</dbReference>
<dbReference type="AlphaFoldDB" id="A0AB37QL36"/>